<sequence>HESTCSLVLLLAAGLLRTGCRAAHADGFPPRWVPAHPV</sequence>
<reference evidence="1" key="1">
    <citation type="submission" date="2018-05" db="EMBL/GenBank/DDBJ databases">
        <authorList>
            <person name="Lanie J.A."/>
            <person name="Ng W.-L."/>
            <person name="Kazmierczak K.M."/>
            <person name="Andrzejewski T.M."/>
            <person name="Davidsen T.M."/>
            <person name="Wayne K.J."/>
            <person name="Tettelin H."/>
            <person name="Glass J.I."/>
            <person name="Rusch D."/>
            <person name="Podicherti R."/>
            <person name="Tsui H.-C.T."/>
            <person name="Winkler M.E."/>
        </authorList>
    </citation>
    <scope>NUCLEOTIDE SEQUENCE</scope>
</reference>
<accession>A0A382RXC3</accession>
<dbReference type="AlphaFoldDB" id="A0A382RXC3"/>
<feature type="non-terminal residue" evidence="1">
    <location>
        <position position="1"/>
    </location>
</feature>
<gene>
    <name evidence="1" type="ORF">METZ01_LOCUS354826</name>
</gene>
<organism evidence="1">
    <name type="scientific">marine metagenome</name>
    <dbReference type="NCBI Taxonomy" id="408172"/>
    <lineage>
        <taxon>unclassified sequences</taxon>
        <taxon>metagenomes</taxon>
        <taxon>ecological metagenomes</taxon>
    </lineage>
</organism>
<dbReference type="EMBL" id="UINC01124663">
    <property type="protein sequence ID" value="SVD01972.1"/>
    <property type="molecule type" value="Genomic_DNA"/>
</dbReference>
<name>A0A382RXC3_9ZZZZ</name>
<feature type="non-terminal residue" evidence="1">
    <location>
        <position position="38"/>
    </location>
</feature>
<evidence type="ECO:0000313" key="1">
    <source>
        <dbReference type="EMBL" id="SVD01972.1"/>
    </source>
</evidence>
<protein>
    <submittedName>
        <fullName evidence="1">Uncharacterized protein</fullName>
    </submittedName>
</protein>
<proteinExistence type="predicted"/>